<gene>
    <name evidence="13" type="ORF">HNP71_000844</name>
</gene>
<dbReference type="Pfam" id="PF26002">
    <property type="entry name" value="Beta-barrel_AprE"/>
    <property type="match status" value="1"/>
</dbReference>
<dbReference type="AlphaFoldDB" id="A0A840VA62"/>
<dbReference type="EMBL" id="JACHFJ010000002">
    <property type="protein sequence ID" value="MBB5372606.1"/>
    <property type="molecule type" value="Genomic_DNA"/>
</dbReference>
<keyword evidence="7" id="KW-1133">Transmembrane helix</keyword>
<evidence type="ECO:0000256" key="2">
    <source>
        <dbReference type="ARBA" id="ARBA00009477"/>
    </source>
</evidence>
<evidence type="ECO:0000256" key="6">
    <source>
        <dbReference type="ARBA" id="ARBA00022692"/>
    </source>
</evidence>
<comment type="similarity">
    <text evidence="2 9">Belongs to the membrane fusion protein (MFP) (TC 8.A.1) family.</text>
</comment>
<protein>
    <recommendedName>
        <fullName evidence="9">Membrane fusion protein (MFP) family protein</fullName>
    </recommendedName>
</protein>
<dbReference type="InterPro" id="IPR058781">
    <property type="entry name" value="HH_AprE-like"/>
</dbReference>
<accession>A0A840VA62</accession>
<evidence type="ECO:0000256" key="4">
    <source>
        <dbReference type="ARBA" id="ARBA00022475"/>
    </source>
</evidence>
<keyword evidence="4 9" id="KW-1003">Cell membrane</keyword>
<keyword evidence="14" id="KW-1185">Reference proteome</keyword>
<evidence type="ECO:0000259" key="12">
    <source>
        <dbReference type="Pfam" id="PF26002"/>
    </source>
</evidence>
<keyword evidence="6" id="KW-0812">Transmembrane</keyword>
<evidence type="ECO:0000256" key="7">
    <source>
        <dbReference type="ARBA" id="ARBA00022989"/>
    </source>
</evidence>
<organism evidence="13 14">
    <name type="scientific">Acidocella aromatica</name>
    <dbReference type="NCBI Taxonomy" id="1303579"/>
    <lineage>
        <taxon>Bacteria</taxon>
        <taxon>Pseudomonadati</taxon>
        <taxon>Pseudomonadota</taxon>
        <taxon>Alphaproteobacteria</taxon>
        <taxon>Acetobacterales</taxon>
        <taxon>Acidocellaceae</taxon>
        <taxon>Acidocella</taxon>
    </lineage>
</organism>
<evidence type="ECO:0000256" key="10">
    <source>
        <dbReference type="SAM" id="Coils"/>
    </source>
</evidence>
<dbReference type="Gene3D" id="2.40.50.100">
    <property type="match status" value="1"/>
</dbReference>
<dbReference type="Gene3D" id="2.40.30.170">
    <property type="match status" value="1"/>
</dbReference>
<proteinExistence type="inferred from homology"/>
<dbReference type="InterPro" id="IPR058982">
    <property type="entry name" value="Beta-barrel_AprE"/>
</dbReference>
<dbReference type="Pfam" id="PF25994">
    <property type="entry name" value="HH_AprE"/>
    <property type="match status" value="1"/>
</dbReference>
<evidence type="ECO:0000256" key="8">
    <source>
        <dbReference type="ARBA" id="ARBA00023136"/>
    </source>
</evidence>
<dbReference type="GO" id="GO:0005886">
    <property type="term" value="C:plasma membrane"/>
    <property type="evidence" value="ECO:0007669"/>
    <property type="project" value="UniProtKB-SubCell"/>
</dbReference>
<evidence type="ECO:0000256" key="9">
    <source>
        <dbReference type="RuleBase" id="RU365093"/>
    </source>
</evidence>
<evidence type="ECO:0000313" key="13">
    <source>
        <dbReference type="EMBL" id="MBB5372606.1"/>
    </source>
</evidence>
<dbReference type="PANTHER" id="PTHR30386">
    <property type="entry name" value="MEMBRANE FUSION SUBUNIT OF EMRAB-TOLC MULTIDRUG EFFLUX PUMP"/>
    <property type="match status" value="1"/>
</dbReference>
<dbReference type="GO" id="GO:0015031">
    <property type="term" value="P:protein transport"/>
    <property type="evidence" value="ECO:0007669"/>
    <property type="project" value="InterPro"/>
</dbReference>
<dbReference type="RefSeq" id="WP_183265613.1">
    <property type="nucleotide sequence ID" value="NZ_JACHFJ010000002.1"/>
</dbReference>
<reference evidence="13 14" key="1">
    <citation type="submission" date="2020-08" db="EMBL/GenBank/DDBJ databases">
        <title>Genomic Encyclopedia of Type Strains, Phase IV (KMG-IV): sequencing the most valuable type-strain genomes for metagenomic binning, comparative biology and taxonomic classification.</title>
        <authorList>
            <person name="Goeker M."/>
        </authorList>
    </citation>
    <scope>NUCLEOTIDE SEQUENCE [LARGE SCALE GENOMIC DNA]</scope>
    <source>
        <strain evidence="13 14">DSM 27026</strain>
    </source>
</reference>
<evidence type="ECO:0000256" key="5">
    <source>
        <dbReference type="ARBA" id="ARBA00022519"/>
    </source>
</evidence>
<comment type="subcellular location">
    <subcellularLocation>
        <location evidence="1 9">Cell inner membrane</location>
        <topology evidence="1 9">Single-pass membrane protein</topology>
    </subcellularLocation>
</comment>
<name>A0A840VA62_9PROT</name>
<keyword evidence="3 9" id="KW-0813">Transport</keyword>
<keyword evidence="10" id="KW-0175">Coiled coil</keyword>
<evidence type="ECO:0000259" key="11">
    <source>
        <dbReference type="Pfam" id="PF25994"/>
    </source>
</evidence>
<dbReference type="Proteomes" id="UP000553706">
    <property type="component" value="Unassembled WGS sequence"/>
</dbReference>
<evidence type="ECO:0000256" key="3">
    <source>
        <dbReference type="ARBA" id="ARBA00022448"/>
    </source>
</evidence>
<dbReference type="NCBIfam" id="TIGR01843">
    <property type="entry name" value="type_I_hlyD"/>
    <property type="match status" value="1"/>
</dbReference>
<feature type="coiled-coil region" evidence="10">
    <location>
        <begin position="277"/>
        <end position="311"/>
    </location>
</feature>
<feature type="domain" description="AprE-like beta-barrel" evidence="12">
    <location>
        <begin position="347"/>
        <end position="449"/>
    </location>
</feature>
<feature type="domain" description="AprE-like long alpha-helical hairpin" evidence="11">
    <location>
        <begin position="126"/>
        <end position="302"/>
    </location>
</feature>
<keyword evidence="8" id="KW-0472">Membrane</keyword>
<dbReference type="PRINTS" id="PR01490">
    <property type="entry name" value="RTXTOXIND"/>
</dbReference>
<evidence type="ECO:0000313" key="14">
    <source>
        <dbReference type="Proteomes" id="UP000553706"/>
    </source>
</evidence>
<dbReference type="PANTHER" id="PTHR30386:SF26">
    <property type="entry name" value="TRANSPORT PROTEIN COMB"/>
    <property type="match status" value="1"/>
</dbReference>
<sequence length="473" mass="50897">MTMLRLRRFLPKATDQALGTVAEEALPLPVLEFQSPTAAVIATPLPMFARSTTYIVTALIGTVLLIAGTVKVDKLVSGTGTLSATTPDFSIQAFNSGSIIRDIKVHAGDFVSKGQVLATLDPTYATADLTGLTKQEQNYAAQVAQLQAQEDGKPYVPDPSNPFSALQLQTYNQQMGQYNFTLQNYDQQINQLNTQIQGYKAQAAYFRQRLSIASNVEDMRKKLQQLQVGSQLDTLAATDDRVSMQTQLASAVSQADADQKQLAAVQAQRDSFDQQFKAQTSTQLATALNNLAQAQQDLAKAKLNNDLVELTAPQDAVVQSIAQVSQGSVLQPGQQLMDLAPVNSPFTVEADIAATESGYVQQGDKVVIKFATLDPSLYGTAKGTVTSISAESFNPQDQQSAALNGPPLPGGPQTLYYKVQVSLDVLNLHNVPTGFRLVPGMPVEADVIVGKRSILGFFLSQLAPVAYNSMHEP</sequence>
<comment type="caution">
    <text evidence="13">The sequence shown here is derived from an EMBL/GenBank/DDBJ whole genome shotgun (WGS) entry which is preliminary data.</text>
</comment>
<dbReference type="InterPro" id="IPR010129">
    <property type="entry name" value="T1SS_HlyD"/>
</dbReference>
<dbReference type="InterPro" id="IPR050739">
    <property type="entry name" value="MFP"/>
</dbReference>
<keyword evidence="5 9" id="KW-0997">Cell inner membrane</keyword>
<evidence type="ECO:0000256" key="1">
    <source>
        <dbReference type="ARBA" id="ARBA00004377"/>
    </source>
</evidence>